<dbReference type="Proteomes" id="UP000076532">
    <property type="component" value="Unassembled WGS sequence"/>
</dbReference>
<organism evidence="1 2">
    <name type="scientific">Athelia psychrophila</name>
    <dbReference type="NCBI Taxonomy" id="1759441"/>
    <lineage>
        <taxon>Eukaryota</taxon>
        <taxon>Fungi</taxon>
        <taxon>Dikarya</taxon>
        <taxon>Basidiomycota</taxon>
        <taxon>Agaricomycotina</taxon>
        <taxon>Agaricomycetes</taxon>
        <taxon>Agaricomycetidae</taxon>
        <taxon>Atheliales</taxon>
        <taxon>Atheliaceae</taxon>
        <taxon>Athelia</taxon>
    </lineage>
</organism>
<keyword evidence="2" id="KW-1185">Reference proteome</keyword>
<evidence type="ECO:0000313" key="2">
    <source>
        <dbReference type="Proteomes" id="UP000076532"/>
    </source>
</evidence>
<dbReference type="AlphaFoldDB" id="A0A166L7U5"/>
<reference evidence="1 2" key="1">
    <citation type="journal article" date="2016" name="Mol. Biol. Evol.">
        <title>Comparative Genomics of Early-Diverging Mushroom-Forming Fungi Provides Insights into the Origins of Lignocellulose Decay Capabilities.</title>
        <authorList>
            <person name="Nagy L.G."/>
            <person name="Riley R."/>
            <person name="Tritt A."/>
            <person name="Adam C."/>
            <person name="Daum C."/>
            <person name="Floudas D."/>
            <person name="Sun H."/>
            <person name="Yadav J.S."/>
            <person name="Pangilinan J."/>
            <person name="Larsson K.H."/>
            <person name="Matsuura K."/>
            <person name="Barry K."/>
            <person name="Labutti K."/>
            <person name="Kuo R."/>
            <person name="Ohm R.A."/>
            <person name="Bhattacharya S.S."/>
            <person name="Shirouzu T."/>
            <person name="Yoshinaga Y."/>
            <person name="Martin F.M."/>
            <person name="Grigoriev I.V."/>
            <person name="Hibbett D.S."/>
        </authorList>
    </citation>
    <scope>NUCLEOTIDE SEQUENCE [LARGE SCALE GENOMIC DNA]</scope>
    <source>
        <strain evidence="1 2">CBS 109695</strain>
    </source>
</reference>
<sequence>MATFITSGTSGNAVVYNTSDSIVQNRYGDYHAYSYSHYRTGRDTFAGDTHRSYHSTGARDPGWEETVGRAEITEVTDSEASGSMARKLWRRFCRALCFC</sequence>
<accession>A0A166L7U5</accession>
<evidence type="ECO:0000313" key="1">
    <source>
        <dbReference type="EMBL" id="KZP22668.1"/>
    </source>
</evidence>
<name>A0A166L7U5_9AGAM</name>
<dbReference type="EMBL" id="KV417538">
    <property type="protein sequence ID" value="KZP22668.1"/>
    <property type="molecule type" value="Genomic_DNA"/>
</dbReference>
<gene>
    <name evidence="1" type="ORF">FIBSPDRAFT_859427</name>
</gene>
<proteinExistence type="predicted"/>
<protein>
    <submittedName>
        <fullName evidence="1">Uncharacterized protein</fullName>
    </submittedName>
</protein>